<dbReference type="PROSITE" id="PS51371">
    <property type="entry name" value="CBS"/>
    <property type="match status" value="2"/>
</dbReference>
<evidence type="ECO:0000256" key="8">
    <source>
        <dbReference type="ARBA" id="ARBA00022801"/>
    </source>
</evidence>
<evidence type="ECO:0000256" key="14">
    <source>
        <dbReference type="PIRNR" id="PIRNR006404"/>
    </source>
</evidence>
<dbReference type="PANTHER" id="PTHR39188">
    <property type="entry name" value="MEMBRANE-ASSOCIATED ZINC METALLOPROTEASE M50B"/>
    <property type="match status" value="1"/>
</dbReference>
<comment type="cofactor">
    <cofactor evidence="14 16">
        <name>Zn(2+)</name>
        <dbReference type="ChEBI" id="CHEBI:29105"/>
    </cofactor>
    <text evidence="14 16">Binds 1 zinc ion per subunit.</text>
</comment>
<evidence type="ECO:0000256" key="16">
    <source>
        <dbReference type="PIRSR" id="PIRSR006404-2"/>
    </source>
</evidence>
<evidence type="ECO:0000256" key="15">
    <source>
        <dbReference type="PIRSR" id="PIRSR006404-1"/>
    </source>
</evidence>
<dbReference type="GO" id="GO:0046872">
    <property type="term" value="F:metal ion binding"/>
    <property type="evidence" value="ECO:0007669"/>
    <property type="project" value="UniProtKB-UniRule"/>
</dbReference>
<feature type="transmembrane region" description="Helical" evidence="14">
    <location>
        <begin position="12"/>
        <end position="30"/>
    </location>
</feature>
<feature type="active site" evidence="15">
    <location>
        <position position="60"/>
    </location>
</feature>
<comment type="subcellular location">
    <subcellularLocation>
        <location evidence="1 14">Cell membrane</location>
        <topology evidence="1 14">Multi-pass membrane protein</topology>
    </subcellularLocation>
</comment>
<evidence type="ECO:0000256" key="13">
    <source>
        <dbReference type="ARBA" id="ARBA00023136"/>
    </source>
</evidence>
<gene>
    <name evidence="19" type="ORF">E6K73_12800</name>
</gene>
<evidence type="ECO:0000256" key="1">
    <source>
        <dbReference type="ARBA" id="ARBA00004651"/>
    </source>
</evidence>
<evidence type="ECO:0000256" key="9">
    <source>
        <dbReference type="ARBA" id="ARBA00022833"/>
    </source>
</evidence>
<reference evidence="19 20" key="1">
    <citation type="journal article" date="2019" name="Nat. Microbiol.">
        <title>Mediterranean grassland soil C-N compound turnover is dependent on rainfall and depth, and is mediated by genomically divergent microorganisms.</title>
        <authorList>
            <person name="Diamond S."/>
            <person name="Andeer P.F."/>
            <person name="Li Z."/>
            <person name="Crits-Christoph A."/>
            <person name="Burstein D."/>
            <person name="Anantharaman K."/>
            <person name="Lane K.R."/>
            <person name="Thomas B.C."/>
            <person name="Pan C."/>
            <person name="Northen T.R."/>
            <person name="Banfield J.F."/>
        </authorList>
    </citation>
    <scope>NUCLEOTIDE SEQUENCE [LARGE SCALE GENOMIC DNA]</scope>
    <source>
        <strain evidence="19">WS_3</strain>
    </source>
</reference>
<comment type="similarity">
    <text evidence="2 14">Belongs to the peptidase M50B family.</text>
</comment>
<evidence type="ECO:0000256" key="12">
    <source>
        <dbReference type="ARBA" id="ARBA00023122"/>
    </source>
</evidence>
<keyword evidence="8 14" id="KW-0378">Hydrolase</keyword>
<dbReference type="CDD" id="cd06164">
    <property type="entry name" value="S2P-M50_SpoIVFB_CBS"/>
    <property type="match status" value="1"/>
</dbReference>
<keyword evidence="13 14" id="KW-0472">Membrane</keyword>
<dbReference type="InterPro" id="IPR000644">
    <property type="entry name" value="CBS_dom"/>
</dbReference>
<comment type="caution">
    <text evidence="19">The sequence shown here is derived from an EMBL/GenBank/DDBJ whole genome shotgun (WGS) entry which is preliminary data.</text>
</comment>
<organism evidence="19 20">
    <name type="scientific">Eiseniibacteriota bacterium</name>
    <dbReference type="NCBI Taxonomy" id="2212470"/>
    <lineage>
        <taxon>Bacteria</taxon>
        <taxon>Candidatus Eiseniibacteriota</taxon>
    </lineage>
</organism>
<evidence type="ECO:0000256" key="2">
    <source>
        <dbReference type="ARBA" id="ARBA00007931"/>
    </source>
</evidence>
<keyword evidence="7" id="KW-0677">Repeat</keyword>
<dbReference type="GO" id="GO:0006508">
    <property type="term" value="P:proteolysis"/>
    <property type="evidence" value="ECO:0007669"/>
    <property type="project" value="UniProtKB-KW"/>
</dbReference>
<dbReference type="SUPFAM" id="SSF54631">
    <property type="entry name" value="CBS-domain pair"/>
    <property type="match status" value="1"/>
</dbReference>
<keyword evidence="12 17" id="KW-0129">CBS domain</keyword>
<sequence length="361" mass="38913">MRWSFGIGRIAGIRVEVHVTFLLFIGWIAISRGLFAGHTAQALSSVLLVLLIFACVLLHELGHALAARRYGIKTRDIILLPIGGLARLQRMPDKPLQEIVVALAGPAVNLLIALALRAFVPGLDRPLLEMASGGGLVESLLVVNIAMLGFNLIPAFPMDGGRVLRAVLALWLPYVQATRIASTIGQAIALLFGLVGLLNNNVMLMFVALFVFLAAAEERALIQHRASLAGLPVRAAMVTDFRALDPRDPLRRAVDLLVAGSQQDFPVVDGGTPLGILNRADLVMALQQHGVDVPVGEVLRHDDEYADAAEPLEDAIQRMRERGRSALPVLHQGGLVGLITLENVGDLLVVRDALRRFGTAR</sequence>
<keyword evidence="9 14" id="KW-0862">Zinc</keyword>
<feature type="binding site" evidence="16">
    <location>
        <position position="63"/>
    </location>
    <ligand>
        <name>Zn(2+)</name>
        <dbReference type="ChEBI" id="CHEBI:29105"/>
        <note>catalytic</note>
    </ligand>
</feature>
<feature type="transmembrane region" description="Helical" evidence="14">
    <location>
        <begin position="42"/>
        <end position="66"/>
    </location>
</feature>
<dbReference type="GO" id="GO:0005886">
    <property type="term" value="C:plasma membrane"/>
    <property type="evidence" value="ECO:0007669"/>
    <property type="project" value="UniProtKB-SubCell"/>
</dbReference>
<name>A0A538S9H2_UNCEI</name>
<keyword evidence="4 14" id="KW-0645">Protease</keyword>
<dbReference type="PANTHER" id="PTHR39188:SF3">
    <property type="entry name" value="STAGE IV SPORULATION PROTEIN FB"/>
    <property type="match status" value="1"/>
</dbReference>
<keyword evidence="5 14" id="KW-0812">Transmembrane</keyword>
<feature type="binding site" evidence="16">
    <location>
        <position position="59"/>
    </location>
    <ligand>
        <name>Zn(2+)</name>
        <dbReference type="ChEBI" id="CHEBI:29105"/>
        <note>catalytic</note>
    </ligand>
</feature>
<dbReference type="InterPro" id="IPR046342">
    <property type="entry name" value="CBS_dom_sf"/>
</dbReference>
<feature type="transmembrane region" description="Helical" evidence="14">
    <location>
        <begin position="163"/>
        <end position="181"/>
    </location>
</feature>
<dbReference type="Pfam" id="PF02163">
    <property type="entry name" value="Peptidase_M50"/>
    <property type="match status" value="1"/>
</dbReference>
<dbReference type="AlphaFoldDB" id="A0A538S9H2"/>
<dbReference type="PIRSF" id="PIRSF006404">
    <property type="entry name" value="UCP006404_Pept_M50_CBS"/>
    <property type="match status" value="1"/>
</dbReference>
<feature type="transmembrane region" description="Helical" evidence="14">
    <location>
        <begin position="99"/>
        <end position="119"/>
    </location>
</feature>
<dbReference type="InterPro" id="IPR008915">
    <property type="entry name" value="Peptidase_M50"/>
</dbReference>
<feature type="transmembrane region" description="Helical" evidence="14">
    <location>
        <begin position="139"/>
        <end position="156"/>
    </location>
</feature>
<keyword evidence="11 14" id="KW-0482">Metalloprotease</keyword>
<dbReference type="InterPro" id="IPR016483">
    <property type="entry name" value="UCP006404_Pept_M50_CBS"/>
</dbReference>
<feature type="domain" description="CBS" evidence="18">
    <location>
        <begin position="299"/>
        <end position="354"/>
    </location>
</feature>
<dbReference type="Proteomes" id="UP000320184">
    <property type="component" value="Unassembled WGS sequence"/>
</dbReference>
<dbReference type="SMART" id="SM00116">
    <property type="entry name" value="CBS"/>
    <property type="match status" value="2"/>
</dbReference>
<evidence type="ECO:0000256" key="6">
    <source>
        <dbReference type="ARBA" id="ARBA00022723"/>
    </source>
</evidence>
<keyword evidence="3 14" id="KW-1003">Cell membrane</keyword>
<proteinExistence type="inferred from homology"/>
<evidence type="ECO:0000256" key="4">
    <source>
        <dbReference type="ARBA" id="ARBA00022670"/>
    </source>
</evidence>
<dbReference type="EMBL" id="VBOT01000159">
    <property type="protein sequence ID" value="TMQ47986.1"/>
    <property type="molecule type" value="Genomic_DNA"/>
</dbReference>
<evidence type="ECO:0000256" key="10">
    <source>
        <dbReference type="ARBA" id="ARBA00022989"/>
    </source>
</evidence>
<evidence type="ECO:0000256" key="17">
    <source>
        <dbReference type="PROSITE-ProRule" id="PRU00703"/>
    </source>
</evidence>
<evidence type="ECO:0000256" key="7">
    <source>
        <dbReference type="ARBA" id="ARBA00022737"/>
    </source>
</evidence>
<evidence type="ECO:0000256" key="3">
    <source>
        <dbReference type="ARBA" id="ARBA00022475"/>
    </source>
</evidence>
<evidence type="ECO:0000256" key="5">
    <source>
        <dbReference type="ARBA" id="ARBA00022692"/>
    </source>
</evidence>
<feature type="transmembrane region" description="Helical" evidence="14">
    <location>
        <begin position="187"/>
        <end position="215"/>
    </location>
</feature>
<dbReference type="GO" id="GO:0008237">
    <property type="term" value="F:metallopeptidase activity"/>
    <property type="evidence" value="ECO:0007669"/>
    <property type="project" value="UniProtKB-UniRule"/>
</dbReference>
<feature type="domain" description="CBS" evidence="18">
    <location>
        <begin position="237"/>
        <end position="293"/>
    </location>
</feature>
<accession>A0A538S9H2</accession>
<evidence type="ECO:0000313" key="19">
    <source>
        <dbReference type="EMBL" id="TMQ47986.1"/>
    </source>
</evidence>
<evidence type="ECO:0000259" key="18">
    <source>
        <dbReference type="PROSITE" id="PS51371"/>
    </source>
</evidence>
<dbReference type="Gene3D" id="3.10.580.10">
    <property type="entry name" value="CBS-domain"/>
    <property type="match status" value="2"/>
</dbReference>
<feature type="binding site" evidence="16">
    <location>
        <position position="159"/>
    </location>
    <ligand>
        <name>Zn(2+)</name>
        <dbReference type="ChEBI" id="CHEBI:29105"/>
        <note>catalytic</note>
    </ligand>
</feature>
<evidence type="ECO:0000256" key="11">
    <source>
        <dbReference type="ARBA" id="ARBA00023049"/>
    </source>
</evidence>
<keyword evidence="6 14" id="KW-0479">Metal-binding</keyword>
<evidence type="ECO:0000313" key="20">
    <source>
        <dbReference type="Proteomes" id="UP000320184"/>
    </source>
</evidence>
<dbReference type="Pfam" id="PF00571">
    <property type="entry name" value="CBS"/>
    <property type="match status" value="2"/>
</dbReference>
<protein>
    <recommendedName>
        <fullName evidence="14">Zinc metalloprotease</fullName>
    </recommendedName>
</protein>
<keyword evidence="10 14" id="KW-1133">Transmembrane helix</keyword>